<dbReference type="EMBL" id="JAGYWB010000012">
    <property type="protein sequence ID" value="KAI0502574.1"/>
    <property type="molecule type" value="Genomic_DNA"/>
</dbReference>
<evidence type="ECO:0000313" key="2">
    <source>
        <dbReference type="EMBL" id="KAI0502574.1"/>
    </source>
</evidence>
<protein>
    <recommendedName>
        <fullName evidence="4">Retrotransposon Copia-like N-terminal domain-containing protein</fullName>
    </recommendedName>
</protein>
<name>A0A8T3B2R3_DENNO</name>
<keyword evidence="3" id="KW-1185">Reference proteome</keyword>
<dbReference type="AlphaFoldDB" id="A0A8T3B2R3"/>
<sequence length="147" mass="16481">MADQESSVSQPPSFPTISGHSSDTPIPAALKFLISNIKHIVPHPLSADNYPIWRFQLLHHFTANGFAGFLSGDISHPADSATEEYHKWCLIDRNLTSASFPPYHRPYFHTSYPPPLPTTSGPFLNVRCNRQIALKLYNSRTNSTTFN</sequence>
<proteinExistence type="predicted"/>
<accession>A0A8T3B2R3</accession>
<evidence type="ECO:0000256" key="1">
    <source>
        <dbReference type="SAM" id="MobiDB-lite"/>
    </source>
</evidence>
<dbReference type="Proteomes" id="UP000829196">
    <property type="component" value="Unassembled WGS sequence"/>
</dbReference>
<gene>
    <name evidence="2" type="ORF">KFK09_017528</name>
</gene>
<feature type="region of interest" description="Disordered" evidence="1">
    <location>
        <begin position="1"/>
        <end position="21"/>
    </location>
</feature>
<evidence type="ECO:0000313" key="3">
    <source>
        <dbReference type="Proteomes" id="UP000829196"/>
    </source>
</evidence>
<reference evidence="2" key="1">
    <citation type="journal article" date="2022" name="Front. Genet.">
        <title>Chromosome-Scale Assembly of the Dendrobium nobile Genome Provides Insights Into the Molecular Mechanism of the Biosynthesis of the Medicinal Active Ingredient of Dendrobium.</title>
        <authorList>
            <person name="Xu Q."/>
            <person name="Niu S.-C."/>
            <person name="Li K.-L."/>
            <person name="Zheng P.-J."/>
            <person name="Zhang X.-J."/>
            <person name="Jia Y."/>
            <person name="Liu Y."/>
            <person name="Niu Y.-X."/>
            <person name="Yu L.-H."/>
            <person name="Chen D.-F."/>
            <person name="Zhang G.-Q."/>
        </authorList>
    </citation>
    <scope>NUCLEOTIDE SEQUENCE</scope>
    <source>
        <tissue evidence="2">Leaf</tissue>
    </source>
</reference>
<organism evidence="2 3">
    <name type="scientific">Dendrobium nobile</name>
    <name type="common">Orchid</name>
    <dbReference type="NCBI Taxonomy" id="94219"/>
    <lineage>
        <taxon>Eukaryota</taxon>
        <taxon>Viridiplantae</taxon>
        <taxon>Streptophyta</taxon>
        <taxon>Embryophyta</taxon>
        <taxon>Tracheophyta</taxon>
        <taxon>Spermatophyta</taxon>
        <taxon>Magnoliopsida</taxon>
        <taxon>Liliopsida</taxon>
        <taxon>Asparagales</taxon>
        <taxon>Orchidaceae</taxon>
        <taxon>Epidendroideae</taxon>
        <taxon>Malaxideae</taxon>
        <taxon>Dendrobiinae</taxon>
        <taxon>Dendrobium</taxon>
    </lineage>
</organism>
<comment type="caution">
    <text evidence="2">The sequence shown here is derived from an EMBL/GenBank/DDBJ whole genome shotgun (WGS) entry which is preliminary data.</text>
</comment>
<evidence type="ECO:0008006" key="4">
    <source>
        <dbReference type="Google" id="ProtNLM"/>
    </source>
</evidence>